<comment type="caution">
    <text evidence="1">The sequence shown here is derived from an EMBL/GenBank/DDBJ whole genome shotgun (WGS) entry which is preliminary data.</text>
</comment>
<evidence type="ECO:0000313" key="2">
    <source>
        <dbReference type="Proteomes" id="UP001602287"/>
    </source>
</evidence>
<gene>
    <name evidence="1" type="ORF">ACFY3B_05145</name>
</gene>
<organism evidence="1 2">
    <name type="scientific">Micromonospora parva</name>
    <dbReference type="NCBI Taxonomy" id="1464048"/>
    <lineage>
        <taxon>Bacteria</taxon>
        <taxon>Bacillati</taxon>
        <taxon>Actinomycetota</taxon>
        <taxon>Actinomycetes</taxon>
        <taxon>Micromonosporales</taxon>
        <taxon>Micromonosporaceae</taxon>
        <taxon>Micromonospora</taxon>
    </lineage>
</organism>
<dbReference type="Proteomes" id="UP001602287">
    <property type="component" value="Unassembled WGS sequence"/>
</dbReference>
<evidence type="ECO:0000313" key="1">
    <source>
        <dbReference type="EMBL" id="MFF5198978.1"/>
    </source>
</evidence>
<proteinExistence type="predicted"/>
<dbReference type="EMBL" id="JBIAZM010000002">
    <property type="protein sequence ID" value="MFF5198978.1"/>
    <property type="molecule type" value="Genomic_DNA"/>
</dbReference>
<accession>A0ABW6VP43</accession>
<keyword evidence="2" id="KW-1185">Reference proteome</keyword>
<name>A0ABW6VP43_9ACTN</name>
<dbReference type="RefSeq" id="WP_358135203.1">
    <property type="nucleotide sequence ID" value="NZ_JBEZDH010000004.1"/>
</dbReference>
<protein>
    <submittedName>
        <fullName evidence="1">Uncharacterized protein</fullName>
    </submittedName>
</protein>
<reference evidence="1 2" key="1">
    <citation type="submission" date="2024-10" db="EMBL/GenBank/DDBJ databases">
        <title>The Natural Products Discovery Center: Release of the First 8490 Sequenced Strains for Exploring Actinobacteria Biosynthetic Diversity.</title>
        <authorList>
            <person name="Kalkreuter E."/>
            <person name="Kautsar S.A."/>
            <person name="Yang D."/>
            <person name="Bader C.D."/>
            <person name="Teijaro C.N."/>
            <person name="Fluegel L."/>
            <person name="Davis C.M."/>
            <person name="Simpson J.R."/>
            <person name="Lauterbach L."/>
            <person name="Steele A.D."/>
            <person name="Gui C."/>
            <person name="Meng S."/>
            <person name="Li G."/>
            <person name="Viehrig K."/>
            <person name="Ye F."/>
            <person name="Su P."/>
            <person name="Kiefer A.F."/>
            <person name="Nichols A."/>
            <person name="Cepeda A.J."/>
            <person name="Yan W."/>
            <person name="Fan B."/>
            <person name="Jiang Y."/>
            <person name="Adhikari A."/>
            <person name="Zheng C.-J."/>
            <person name="Schuster L."/>
            <person name="Cowan T.M."/>
            <person name="Smanski M.J."/>
            <person name="Chevrette M.G."/>
            <person name="De Carvalho L.P.S."/>
            <person name="Shen B."/>
        </authorList>
    </citation>
    <scope>NUCLEOTIDE SEQUENCE [LARGE SCALE GENOMIC DNA]</scope>
    <source>
        <strain evidence="1 2">NPDC000140</strain>
    </source>
</reference>
<sequence>MWLVVALTGVLAAGAAGVTIGRTGATRSAALAKVAAPVTARELFAGLPDRLSPPATPTALPDDRAVGRGALLYQINDPDALDMTGALPRWPMYLVTASGEQFSVGLADIVRASQALSPDGRWFAQRRDEQWWIRDLTGTAERAVPPGYELRQWSTDGRSLLLGQPSGADEAYAAFTLPGGEVRPLALRGTSGRKMLAFIGGRELATVEVKVGLNASPRRQLTIAIQDVNGGSARSVSLDTTHQVGPGDIRNAFAPLVRGGGDPPTAWALVTPQEDVPAGKPAGKPTVPPMTLVGVDLRSGLSAGRIDLVVVRGGKAETFLGLAGTEVILQDLAVGAGELVAVNPVTGTRRVLSSLPHRTRVILPGG</sequence>